<feature type="compositionally biased region" description="Basic residues" evidence="1">
    <location>
        <begin position="189"/>
        <end position="207"/>
    </location>
</feature>
<accession>A0ABC8AVK8</accession>
<organism evidence="2 3">
    <name type="scientific">Nocardia seriolae</name>
    <dbReference type="NCBI Taxonomy" id="37332"/>
    <lineage>
        <taxon>Bacteria</taxon>
        <taxon>Bacillati</taxon>
        <taxon>Actinomycetota</taxon>
        <taxon>Actinomycetes</taxon>
        <taxon>Mycobacteriales</taxon>
        <taxon>Nocardiaceae</taxon>
        <taxon>Nocardia</taxon>
    </lineage>
</organism>
<feature type="compositionally biased region" description="Basic and acidic residues" evidence="1">
    <location>
        <begin position="222"/>
        <end position="237"/>
    </location>
</feature>
<evidence type="ECO:0000313" key="2">
    <source>
        <dbReference type="EMBL" id="APA98044.1"/>
    </source>
</evidence>
<feature type="region of interest" description="Disordered" evidence="1">
    <location>
        <begin position="1"/>
        <end position="237"/>
    </location>
</feature>
<proteinExistence type="predicted"/>
<dbReference type="EMBL" id="CP017839">
    <property type="protein sequence ID" value="APA98044.1"/>
    <property type="molecule type" value="Genomic_DNA"/>
</dbReference>
<evidence type="ECO:0000256" key="1">
    <source>
        <dbReference type="SAM" id="MobiDB-lite"/>
    </source>
</evidence>
<feature type="compositionally biased region" description="Basic and acidic residues" evidence="1">
    <location>
        <begin position="21"/>
        <end position="34"/>
    </location>
</feature>
<sequence length="237" mass="26763">MPSRYFLRGSRSGTRGLASARVRDAARTSAERGSRARRRRARDDVSHGRRVSRRQRSTPGAVPRRRIRRNRRLSVRGHRGKSAAGARPAHRSRPNPAGQRRYSAVRGRRVGEVHRGGRLRSGSASRLPESHRAGAQFRTRVSPGGDVRLLGGRPRRSRPAASGAQSHHRRRSRDTELVSRQGISPTGPVHRHRQPRMVRTRKIRSRPGRNGNSVRIRHLPPRHRDDPAPAERDSHCT</sequence>
<gene>
    <name evidence="2" type="ORF">NS506_03996</name>
</gene>
<dbReference type="KEGG" id="nsr:NS506_03996"/>
<evidence type="ECO:0008006" key="4">
    <source>
        <dbReference type="Google" id="ProtNLM"/>
    </source>
</evidence>
<dbReference type="AlphaFoldDB" id="A0ABC8AVK8"/>
<feature type="compositionally biased region" description="Basic residues" evidence="1">
    <location>
        <begin position="63"/>
        <end position="81"/>
    </location>
</feature>
<name>A0ABC8AVK8_9NOCA</name>
<dbReference type="Proteomes" id="UP000180166">
    <property type="component" value="Chromosome"/>
</dbReference>
<protein>
    <recommendedName>
        <fullName evidence="4">LigA</fullName>
    </recommendedName>
</protein>
<evidence type="ECO:0000313" key="3">
    <source>
        <dbReference type="Proteomes" id="UP000180166"/>
    </source>
</evidence>
<reference evidence="2 3" key="1">
    <citation type="submission" date="2016-10" db="EMBL/GenBank/DDBJ databases">
        <title>Genome sequence of Nocardia seriolae strain EM150506, isolated from Anguila japonica.</title>
        <authorList>
            <person name="Han H.-J."/>
        </authorList>
    </citation>
    <scope>NUCLEOTIDE SEQUENCE [LARGE SCALE GENOMIC DNA]</scope>
    <source>
        <strain evidence="2 3">EM150506</strain>
    </source>
</reference>